<sequence>MRQRVEFRTPQHPSLGTNNWGGASPLLARNIPKESLESKYARLNSARTSHEIFPAHDHHFNDLFPDNASEHEHDAATATRGILFNLLFKRKEKTAVVLGSNSKKRRWFPRLNPQNRWPNGWC</sequence>
<protein>
    <submittedName>
        <fullName evidence="1">Uncharacterized protein</fullName>
    </submittedName>
</protein>
<accession>A0ACB9KUV4</accession>
<evidence type="ECO:0000313" key="1">
    <source>
        <dbReference type="EMBL" id="KAI4301124.1"/>
    </source>
</evidence>
<keyword evidence="2" id="KW-1185">Reference proteome</keyword>
<comment type="caution">
    <text evidence="1">The sequence shown here is derived from an EMBL/GenBank/DDBJ whole genome shotgun (WGS) entry which is preliminary data.</text>
</comment>
<evidence type="ECO:0000313" key="2">
    <source>
        <dbReference type="Proteomes" id="UP000828941"/>
    </source>
</evidence>
<reference evidence="1 2" key="1">
    <citation type="journal article" date="2022" name="DNA Res.">
        <title>Chromosomal-level genome assembly of the orchid tree Bauhinia variegata (Leguminosae; Cercidoideae) supports the allotetraploid origin hypothesis of Bauhinia.</title>
        <authorList>
            <person name="Zhong Y."/>
            <person name="Chen Y."/>
            <person name="Zheng D."/>
            <person name="Pang J."/>
            <person name="Liu Y."/>
            <person name="Luo S."/>
            <person name="Meng S."/>
            <person name="Qian L."/>
            <person name="Wei D."/>
            <person name="Dai S."/>
            <person name="Zhou R."/>
        </authorList>
    </citation>
    <scope>NUCLEOTIDE SEQUENCE [LARGE SCALE GENOMIC DNA]</scope>
    <source>
        <strain evidence="1">BV-YZ2020</strain>
    </source>
</reference>
<gene>
    <name evidence="1" type="ORF">L6164_034436</name>
</gene>
<organism evidence="1 2">
    <name type="scientific">Bauhinia variegata</name>
    <name type="common">Purple orchid tree</name>
    <name type="synonym">Phanera variegata</name>
    <dbReference type="NCBI Taxonomy" id="167791"/>
    <lineage>
        <taxon>Eukaryota</taxon>
        <taxon>Viridiplantae</taxon>
        <taxon>Streptophyta</taxon>
        <taxon>Embryophyta</taxon>
        <taxon>Tracheophyta</taxon>
        <taxon>Spermatophyta</taxon>
        <taxon>Magnoliopsida</taxon>
        <taxon>eudicotyledons</taxon>
        <taxon>Gunneridae</taxon>
        <taxon>Pentapetalae</taxon>
        <taxon>rosids</taxon>
        <taxon>fabids</taxon>
        <taxon>Fabales</taxon>
        <taxon>Fabaceae</taxon>
        <taxon>Cercidoideae</taxon>
        <taxon>Cercideae</taxon>
        <taxon>Bauhiniinae</taxon>
        <taxon>Bauhinia</taxon>
    </lineage>
</organism>
<dbReference type="EMBL" id="CM039438">
    <property type="protein sequence ID" value="KAI4301124.1"/>
    <property type="molecule type" value="Genomic_DNA"/>
</dbReference>
<name>A0ACB9KUV4_BAUVA</name>
<proteinExistence type="predicted"/>
<dbReference type="Proteomes" id="UP000828941">
    <property type="component" value="Chromosome 13"/>
</dbReference>